<keyword evidence="1" id="KW-0472">Membrane</keyword>
<accession>A0A1F4Y1B9</accession>
<evidence type="ECO:0000313" key="3">
    <source>
        <dbReference type="Proteomes" id="UP000178585"/>
    </source>
</evidence>
<keyword evidence="1" id="KW-1133">Transmembrane helix</keyword>
<feature type="transmembrane region" description="Helical" evidence="1">
    <location>
        <begin position="12"/>
        <end position="33"/>
    </location>
</feature>
<evidence type="ECO:0000313" key="2">
    <source>
        <dbReference type="EMBL" id="OGC87681.1"/>
    </source>
</evidence>
<name>A0A1F4Y1B9_9BACT</name>
<sequence length="195" mass="19435">MKFSLRGTVRHIVLSVLSVLGGVTLGAVLVGAATTISTNIATDGTLAITSSSTVQALNVGGALLANDTLNVVGSSTVQALNVGGAGMLSSTTATGLKVGQTGTRHTGIISGYCTIAAAAHTATTTKQFTCASATGITTSYKVFVQSTSSLPSMFVIQSATSSTDAIEVRIFNTGLGTTTAGGLEGPTSLNFWAVL</sequence>
<dbReference type="Proteomes" id="UP000178585">
    <property type="component" value="Unassembled WGS sequence"/>
</dbReference>
<proteinExistence type="predicted"/>
<evidence type="ECO:0000256" key="1">
    <source>
        <dbReference type="SAM" id="Phobius"/>
    </source>
</evidence>
<protein>
    <submittedName>
        <fullName evidence="2">Uncharacterized protein</fullName>
    </submittedName>
</protein>
<dbReference type="EMBL" id="MEWZ01000002">
    <property type="protein sequence ID" value="OGC87681.1"/>
    <property type="molecule type" value="Genomic_DNA"/>
</dbReference>
<gene>
    <name evidence="2" type="ORF">A2949_02160</name>
</gene>
<dbReference type="STRING" id="1797245.A2949_02160"/>
<reference evidence="2 3" key="1">
    <citation type="journal article" date="2016" name="Nat. Commun.">
        <title>Thousands of microbial genomes shed light on interconnected biogeochemical processes in an aquifer system.</title>
        <authorList>
            <person name="Anantharaman K."/>
            <person name="Brown C.T."/>
            <person name="Hug L.A."/>
            <person name="Sharon I."/>
            <person name="Castelle C.J."/>
            <person name="Probst A.J."/>
            <person name="Thomas B.C."/>
            <person name="Singh A."/>
            <person name="Wilkins M.J."/>
            <person name="Karaoz U."/>
            <person name="Brodie E.L."/>
            <person name="Williams K.H."/>
            <person name="Hubbard S.S."/>
            <person name="Banfield J.F."/>
        </authorList>
    </citation>
    <scope>NUCLEOTIDE SEQUENCE [LARGE SCALE GENOMIC DNA]</scope>
</reference>
<comment type="caution">
    <text evidence="2">The sequence shown here is derived from an EMBL/GenBank/DDBJ whole genome shotgun (WGS) entry which is preliminary data.</text>
</comment>
<keyword evidence="1" id="KW-0812">Transmembrane</keyword>
<dbReference type="AlphaFoldDB" id="A0A1F4Y1B9"/>
<organism evidence="2 3">
    <name type="scientific">Candidatus Adlerbacteria bacterium RIFCSPLOWO2_01_FULL_54_21b</name>
    <dbReference type="NCBI Taxonomy" id="1797245"/>
    <lineage>
        <taxon>Bacteria</taxon>
        <taxon>Candidatus Adleribacteriota</taxon>
    </lineage>
</organism>